<gene>
    <name evidence="4" type="primary">adk_6</name>
    <name evidence="4" type="ORF">SDC9_15364</name>
</gene>
<dbReference type="NCBIfam" id="NF011100">
    <property type="entry name" value="PRK14527.1"/>
    <property type="match status" value="1"/>
</dbReference>
<dbReference type="InterPro" id="IPR000850">
    <property type="entry name" value="Adenylat/UMP-CMP_kin"/>
</dbReference>
<dbReference type="PANTHER" id="PTHR23359">
    <property type="entry name" value="NUCLEOTIDE KINASE"/>
    <property type="match status" value="1"/>
</dbReference>
<dbReference type="EC" id="2.7.4.3" evidence="4"/>
<keyword evidence="2" id="KW-0547">Nucleotide-binding</keyword>
<keyword evidence="3 4" id="KW-0418">Kinase</keyword>
<dbReference type="NCBIfam" id="NF001381">
    <property type="entry name" value="PRK00279.1-3"/>
    <property type="match status" value="1"/>
</dbReference>
<organism evidence="4">
    <name type="scientific">bioreactor metagenome</name>
    <dbReference type="NCBI Taxonomy" id="1076179"/>
    <lineage>
        <taxon>unclassified sequences</taxon>
        <taxon>metagenomes</taxon>
        <taxon>ecological metagenomes</taxon>
    </lineage>
</organism>
<dbReference type="Gene3D" id="3.40.50.300">
    <property type="entry name" value="P-loop containing nucleotide triphosphate hydrolases"/>
    <property type="match status" value="2"/>
</dbReference>
<accession>A0A644TT30</accession>
<reference evidence="4" key="1">
    <citation type="submission" date="2019-08" db="EMBL/GenBank/DDBJ databases">
        <authorList>
            <person name="Kucharzyk K."/>
            <person name="Murdoch R.W."/>
            <person name="Higgins S."/>
            <person name="Loffler F."/>
        </authorList>
    </citation>
    <scope>NUCLEOTIDE SEQUENCE</scope>
</reference>
<evidence type="ECO:0000256" key="1">
    <source>
        <dbReference type="ARBA" id="ARBA00022679"/>
    </source>
</evidence>
<evidence type="ECO:0000256" key="3">
    <source>
        <dbReference type="ARBA" id="ARBA00022777"/>
    </source>
</evidence>
<proteinExistence type="inferred from homology"/>
<protein>
    <submittedName>
        <fullName evidence="4">Adenylate kinase</fullName>
        <ecNumber evidence="4">2.7.4.3</ecNumber>
    </submittedName>
</protein>
<evidence type="ECO:0000256" key="2">
    <source>
        <dbReference type="ARBA" id="ARBA00022741"/>
    </source>
</evidence>
<dbReference type="CDD" id="cd01428">
    <property type="entry name" value="ADK"/>
    <property type="match status" value="2"/>
</dbReference>
<dbReference type="NCBIfam" id="NF011104">
    <property type="entry name" value="PRK14531.1"/>
    <property type="match status" value="1"/>
</dbReference>
<dbReference type="PROSITE" id="PS00113">
    <property type="entry name" value="ADENYLATE_KINASE"/>
    <property type="match status" value="1"/>
</dbReference>
<keyword evidence="1 4" id="KW-0808">Transferase</keyword>
<sequence>MLNIALFGPPGAGKGTQSALLVEKYKLAYISTGDLLRQEISEGSELGKKAKELIDRGQLVSDEMIVQLIEKRIIASADKNGILFDGFPRTMVQAYILEGLLLKLNTSLACMLSLEVPREELIVRLLERGKISGRTDDNAEVIEFRLEEYNNKTKPVADFYKDRNKYIPIQGVGEISEVFDRLVQSIDNTLQQVWFNLVLTGAPGSGKGTQGRLLAKKYNLYYISTGSLLRREIKAGSDIGVKVKDIMDRGELVPDEIVIRLIESEIRQHNNVRGFVFKGFPRTIVQAYILDGLLRRLDSSVSYCIELNASTIESIKRLNARSKTPQARSYDMNTELIINRLEEYNEKTLPVADFYNKQHKFASMNAIGDEKQVFERLSEKVEAAMKMLR</sequence>
<dbReference type="HAMAP" id="MF_00235">
    <property type="entry name" value="Adenylate_kinase_Adk"/>
    <property type="match status" value="2"/>
</dbReference>
<dbReference type="NCBIfam" id="NF011105">
    <property type="entry name" value="PRK14532.1"/>
    <property type="match status" value="1"/>
</dbReference>
<dbReference type="GO" id="GO:0004017">
    <property type="term" value="F:AMP kinase activity"/>
    <property type="evidence" value="ECO:0007669"/>
    <property type="project" value="UniProtKB-EC"/>
</dbReference>
<dbReference type="Pfam" id="PF00406">
    <property type="entry name" value="ADK"/>
    <property type="match status" value="2"/>
</dbReference>
<evidence type="ECO:0000313" key="4">
    <source>
        <dbReference type="EMBL" id="MPL69617.1"/>
    </source>
</evidence>
<dbReference type="AlphaFoldDB" id="A0A644TT30"/>
<name>A0A644TT30_9ZZZZ</name>
<dbReference type="InterPro" id="IPR033690">
    <property type="entry name" value="Adenylat_kinase_CS"/>
</dbReference>
<dbReference type="PRINTS" id="PR00094">
    <property type="entry name" value="ADENYLTKNASE"/>
</dbReference>
<comment type="caution">
    <text evidence="4">The sequence shown here is derived from an EMBL/GenBank/DDBJ whole genome shotgun (WGS) entry which is preliminary data.</text>
</comment>
<dbReference type="InterPro" id="IPR027417">
    <property type="entry name" value="P-loop_NTPase"/>
</dbReference>
<dbReference type="GO" id="GO:0005524">
    <property type="term" value="F:ATP binding"/>
    <property type="evidence" value="ECO:0007669"/>
    <property type="project" value="InterPro"/>
</dbReference>
<dbReference type="SUPFAM" id="SSF52540">
    <property type="entry name" value="P-loop containing nucleoside triphosphate hydrolases"/>
    <property type="match status" value="2"/>
</dbReference>
<dbReference type="EMBL" id="VSSQ01000048">
    <property type="protein sequence ID" value="MPL69617.1"/>
    <property type="molecule type" value="Genomic_DNA"/>
</dbReference>